<accession>A0A285EBX7</accession>
<evidence type="ECO:0000256" key="2">
    <source>
        <dbReference type="ARBA" id="ARBA00022723"/>
    </source>
</evidence>
<dbReference type="RefSeq" id="WP_097206622.1">
    <property type="nucleotide sequence ID" value="NZ_JACHXB010000002.1"/>
</dbReference>
<dbReference type="EMBL" id="OBDO01000004">
    <property type="protein sequence ID" value="SNX96628.1"/>
    <property type="molecule type" value="Genomic_DNA"/>
</dbReference>
<evidence type="ECO:0000313" key="7">
    <source>
        <dbReference type="Proteomes" id="UP000219514"/>
    </source>
</evidence>
<name>A0A285EBX7_9ACTN</name>
<dbReference type="InterPro" id="IPR058240">
    <property type="entry name" value="rSAM_sf"/>
</dbReference>
<keyword evidence="3" id="KW-0408">Iron</keyword>
<keyword evidence="2" id="KW-0479">Metal-binding</keyword>
<dbReference type="SFLD" id="SFLDG01067">
    <property type="entry name" value="SPASM/twitch_domain_containing"/>
    <property type="match status" value="1"/>
</dbReference>
<evidence type="ECO:0000256" key="4">
    <source>
        <dbReference type="ARBA" id="ARBA00023014"/>
    </source>
</evidence>
<dbReference type="GO" id="GO:0003824">
    <property type="term" value="F:catalytic activity"/>
    <property type="evidence" value="ECO:0007669"/>
    <property type="project" value="InterPro"/>
</dbReference>
<dbReference type="OrthoDB" id="9782387at2"/>
<keyword evidence="1" id="KW-0949">S-adenosyl-L-methionine</keyword>
<dbReference type="InterPro" id="IPR007197">
    <property type="entry name" value="rSAM"/>
</dbReference>
<reference evidence="6 7" key="1">
    <citation type="submission" date="2017-09" db="EMBL/GenBank/DDBJ databases">
        <authorList>
            <person name="Ehlers B."/>
            <person name="Leendertz F.H."/>
        </authorList>
    </citation>
    <scope>NUCLEOTIDE SEQUENCE [LARGE SCALE GENOMIC DNA]</scope>
    <source>
        <strain evidence="6 7">DSM 46844</strain>
    </source>
</reference>
<protein>
    <submittedName>
        <fullName evidence="6">Radical SAM superfamily enzyme, MoaA/NifB/PqqE/SkfB family</fullName>
    </submittedName>
</protein>
<proteinExistence type="predicted"/>
<evidence type="ECO:0000259" key="5">
    <source>
        <dbReference type="PROSITE" id="PS51918"/>
    </source>
</evidence>
<evidence type="ECO:0000256" key="3">
    <source>
        <dbReference type="ARBA" id="ARBA00023004"/>
    </source>
</evidence>
<dbReference type="Gene3D" id="3.20.20.70">
    <property type="entry name" value="Aldolase class I"/>
    <property type="match status" value="1"/>
</dbReference>
<dbReference type="PANTHER" id="PTHR11228">
    <property type="entry name" value="RADICAL SAM DOMAIN PROTEIN"/>
    <property type="match status" value="1"/>
</dbReference>
<dbReference type="InterPro" id="IPR013785">
    <property type="entry name" value="Aldolase_TIM"/>
</dbReference>
<dbReference type="Proteomes" id="UP000219514">
    <property type="component" value="Unassembled WGS sequence"/>
</dbReference>
<dbReference type="SFLD" id="SFLDS00029">
    <property type="entry name" value="Radical_SAM"/>
    <property type="match status" value="1"/>
</dbReference>
<dbReference type="AlphaFoldDB" id="A0A285EBX7"/>
<organism evidence="6 7">
    <name type="scientific">Geodermatophilus sabuli</name>
    <dbReference type="NCBI Taxonomy" id="1564158"/>
    <lineage>
        <taxon>Bacteria</taxon>
        <taxon>Bacillati</taxon>
        <taxon>Actinomycetota</taxon>
        <taxon>Actinomycetes</taxon>
        <taxon>Geodermatophilales</taxon>
        <taxon>Geodermatophilaceae</taxon>
        <taxon>Geodermatophilus</taxon>
    </lineage>
</organism>
<dbReference type="PROSITE" id="PS51918">
    <property type="entry name" value="RADICAL_SAM"/>
    <property type="match status" value="1"/>
</dbReference>
<dbReference type="Pfam" id="PF04055">
    <property type="entry name" value="Radical_SAM"/>
    <property type="match status" value="1"/>
</dbReference>
<evidence type="ECO:0000256" key="1">
    <source>
        <dbReference type="ARBA" id="ARBA00022691"/>
    </source>
</evidence>
<keyword evidence="7" id="KW-1185">Reference proteome</keyword>
<feature type="domain" description="Radical SAM core" evidence="5">
    <location>
        <begin position="12"/>
        <end position="239"/>
    </location>
</feature>
<dbReference type="CDD" id="cd01335">
    <property type="entry name" value="Radical_SAM"/>
    <property type="match status" value="1"/>
</dbReference>
<dbReference type="SUPFAM" id="SSF102114">
    <property type="entry name" value="Radical SAM enzymes"/>
    <property type="match status" value="1"/>
</dbReference>
<dbReference type="GO" id="GO:0051536">
    <property type="term" value="F:iron-sulfur cluster binding"/>
    <property type="evidence" value="ECO:0007669"/>
    <property type="project" value="UniProtKB-KW"/>
</dbReference>
<dbReference type="GO" id="GO:0046872">
    <property type="term" value="F:metal ion binding"/>
    <property type="evidence" value="ECO:0007669"/>
    <property type="project" value="UniProtKB-KW"/>
</dbReference>
<keyword evidence="4" id="KW-0411">Iron-sulfur</keyword>
<dbReference type="InterPro" id="IPR050377">
    <property type="entry name" value="Radical_SAM_PqqE_MftC-like"/>
</dbReference>
<evidence type="ECO:0000313" key="6">
    <source>
        <dbReference type="EMBL" id="SNX96628.1"/>
    </source>
</evidence>
<gene>
    <name evidence="6" type="ORF">SAMN06893097_104343</name>
</gene>
<sequence length="356" mass="38883">MTAKATGPAATVAGPKDIVWDITYACPLRCAHCYSESGRRASRQLDRAGLLQVTDALLQLDPLGIVLAGGEPLVVPHLREVVERITAAGVQVHLYTSGWRVTPAIVEDVLRLCTTVSVSLDGATAEVHDRIRGRAGSFDRAMNALGLLDEAARRARLRGETPLCAGIDATIVRSSLGQLEDFCTTVAPRFPELAFLSFGAAMPIGLASRAGFVDHELLDDEQADRLVSPETVGRLQSLLPPSMQVSATDNRLLQYRPDRVAAGLLPAMQVEPDGRVRAMAIYEGTVGSLLTEAPLTLWERSMARLADPFVVETLSPVRTMREWAEATRRLDRHFATDDDRDRIDRRPVYLPLAESR</sequence>
<dbReference type="PANTHER" id="PTHR11228:SF7">
    <property type="entry name" value="PQQA PEPTIDE CYCLASE"/>
    <property type="match status" value="1"/>
</dbReference>